<protein>
    <recommendedName>
        <fullName evidence="10">SURF1-like protein</fullName>
    </recommendedName>
</protein>
<dbReference type="PANTHER" id="PTHR23427:SF2">
    <property type="entry name" value="SURFEIT LOCUS PROTEIN 1"/>
    <property type="match status" value="1"/>
</dbReference>
<dbReference type="GO" id="GO:0016020">
    <property type="term" value="C:membrane"/>
    <property type="evidence" value="ECO:0007669"/>
    <property type="project" value="UniProtKB-SubCell"/>
</dbReference>
<dbReference type="AlphaFoldDB" id="A0A818R9X5"/>
<accession>A0A818R9X5</accession>
<feature type="compositionally biased region" description="Polar residues" evidence="6">
    <location>
        <begin position="872"/>
        <end position="882"/>
    </location>
</feature>
<evidence type="ECO:0008006" key="10">
    <source>
        <dbReference type="Google" id="ProtNLM"/>
    </source>
</evidence>
<dbReference type="CDD" id="cd06662">
    <property type="entry name" value="SURF1"/>
    <property type="match status" value="1"/>
</dbReference>
<evidence type="ECO:0000256" key="6">
    <source>
        <dbReference type="SAM" id="MobiDB-lite"/>
    </source>
</evidence>
<comment type="similarity">
    <text evidence="2">Belongs to the SURF1 family.</text>
</comment>
<evidence type="ECO:0000313" key="8">
    <source>
        <dbReference type="EMBL" id="CAF3651227.1"/>
    </source>
</evidence>
<evidence type="ECO:0000256" key="3">
    <source>
        <dbReference type="ARBA" id="ARBA00022692"/>
    </source>
</evidence>
<evidence type="ECO:0000313" key="9">
    <source>
        <dbReference type="Proteomes" id="UP000663874"/>
    </source>
</evidence>
<comment type="caution">
    <text evidence="8">The sequence shown here is derived from an EMBL/GenBank/DDBJ whole genome shotgun (WGS) entry which is preliminary data.</text>
</comment>
<feature type="region of interest" description="Disordered" evidence="6">
    <location>
        <begin position="776"/>
        <end position="828"/>
    </location>
</feature>
<feature type="transmembrane region" description="Helical" evidence="7">
    <location>
        <begin position="51"/>
        <end position="71"/>
    </location>
</feature>
<reference evidence="8" key="1">
    <citation type="submission" date="2021-02" db="EMBL/GenBank/DDBJ databases">
        <authorList>
            <person name="Nowell W R."/>
        </authorList>
    </citation>
    <scope>NUCLEOTIDE SEQUENCE</scope>
</reference>
<organism evidence="8 9">
    <name type="scientific">Rotaria sordida</name>
    <dbReference type="NCBI Taxonomy" id="392033"/>
    <lineage>
        <taxon>Eukaryota</taxon>
        <taxon>Metazoa</taxon>
        <taxon>Spiralia</taxon>
        <taxon>Gnathifera</taxon>
        <taxon>Rotifera</taxon>
        <taxon>Eurotatoria</taxon>
        <taxon>Bdelloidea</taxon>
        <taxon>Philodinida</taxon>
        <taxon>Philodinidae</taxon>
        <taxon>Rotaria</taxon>
    </lineage>
</organism>
<feature type="transmembrane region" description="Helical" evidence="7">
    <location>
        <begin position="1084"/>
        <end position="1104"/>
    </location>
</feature>
<comment type="subcellular location">
    <subcellularLocation>
        <location evidence="1">Membrane</location>
    </subcellularLocation>
</comment>
<dbReference type="GO" id="GO:0033617">
    <property type="term" value="P:mitochondrial respiratory chain complex IV assembly"/>
    <property type="evidence" value="ECO:0007669"/>
    <property type="project" value="TreeGrafter"/>
</dbReference>
<dbReference type="InterPro" id="IPR002994">
    <property type="entry name" value="Surf1/Shy1"/>
</dbReference>
<gene>
    <name evidence="8" type="ORF">FNK824_LOCUS5998</name>
</gene>
<keyword evidence="3 7" id="KW-0812">Transmembrane</keyword>
<dbReference type="PANTHER" id="PTHR23427">
    <property type="entry name" value="SURFEIT LOCUS PROTEIN"/>
    <property type="match status" value="1"/>
</dbReference>
<dbReference type="PROSITE" id="PS50895">
    <property type="entry name" value="SURF1"/>
    <property type="match status" value="1"/>
</dbReference>
<dbReference type="Proteomes" id="UP000663874">
    <property type="component" value="Unassembled WGS sequence"/>
</dbReference>
<keyword evidence="5 7" id="KW-0472">Membrane</keyword>
<name>A0A818R9X5_9BILA</name>
<evidence type="ECO:0000256" key="1">
    <source>
        <dbReference type="ARBA" id="ARBA00004370"/>
    </source>
</evidence>
<evidence type="ECO:0000256" key="2">
    <source>
        <dbReference type="ARBA" id="ARBA00007165"/>
    </source>
</evidence>
<sequence length="1156" mass="132955">MISRQILFVRRYVSNQLSVFRHVHISKPMYQSNNRSFTLTKRNKKDKFDSGALFLLMIPVSTFALGCWQVSRRKWKINLIEKLKSRIQAEPISLLENLDILPDLEYYPIRVRGKFDHSREILIEPRSRLDVSNHENQVSLQQSRASKVPGAHVITPFRVANRNFDILVNRGYVSLDLRDPSTRLAGQIEDEHEIIGLLRSTDYLSAMWNKNEPSKNIWHVRDVAEMAATIKTAPIFIDEVKKDHNPVIETAARKVSGKKRWLIGKRANEIGPLAVYRELINDADRDLLAAGNYTQCPTIERIKKMATDFHDKSSEHIHGYIHDTGEMPFRAHLYSESQIRRYINYIRKEKYSYVHIDATGGILRKMSEQKHSFLYAIIFKDGIDVDDTVPLAHAILSSHTVASISYFFGRLGESIAEVHRKMVLPSFFIIDFSAAIMNAVLQTFNTETINIHLNRCWNVIQGQYNAKQLRSLSFIHLCCCHVIHAIARSLTTAHVDKKTRRATLHIFAFILCSNDIEQLYDILGSVINIFGDPNEQKAKEKLNKMLAFEFNVDEESESMLKDGKKIFQEAKEMDDELRVVDEYLRSNTPIIHQSPFNKEAIRRYPDLANIIHNKSKIDKPNNPLFSLSIIRIFYRWWAYLPLWTGLLMNFEERYSNDIKKNPSVIYFPIRYSNAVIESYFRTFKKSICKGKKNNLPSEIIMELHGIVEVQSKAYEFGIKQSSKARKRRKQPVTIEENWGQGTKIRTPYFDTIDKFASKRVRTKIDGAQSDNVIKKYSDSEETTTLASSDKSIAPSEETANDISSNESSRSSDSHSTSSSSRRNSTVSSEYSIDVPITLDKPTIDDDEQSEISVESNLDANLYSSITSTSYIAHQEPNVTTDQSSKKPPIQRSPQPETIVDGCKLRWPKFEMNNVLFEGQSYSLILTCPVDTALFALYFVYKTDINLADEFDNAPESSPYSTLVKTFQQGWLCDAVNVRGLATFDDGYPPIIITDIEPISKRSEEGYASFPVRLRDMKRVIRIGCVKYQLRAVIHNKDAHFTATLIGVNNNLYYFDDRQDVREVRTSTYPIVIDNINKTTENLKVILPPICFLILTILSILCHFLKKCYINDGHCKLAWFCLKRPAEYRRRREVARQREMPLDQLVVQSASTIYSIA</sequence>
<keyword evidence="4 7" id="KW-1133">Transmembrane helix</keyword>
<dbReference type="GO" id="GO:0005739">
    <property type="term" value="C:mitochondrion"/>
    <property type="evidence" value="ECO:0007669"/>
    <property type="project" value="TreeGrafter"/>
</dbReference>
<feature type="compositionally biased region" description="Low complexity" evidence="6">
    <location>
        <begin position="803"/>
        <end position="828"/>
    </location>
</feature>
<evidence type="ECO:0000256" key="4">
    <source>
        <dbReference type="ARBA" id="ARBA00022989"/>
    </source>
</evidence>
<dbReference type="InterPro" id="IPR045214">
    <property type="entry name" value="Surf1/Surf4"/>
</dbReference>
<dbReference type="Pfam" id="PF02104">
    <property type="entry name" value="SURF1"/>
    <property type="match status" value="1"/>
</dbReference>
<evidence type="ECO:0000256" key="5">
    <source>
        <dbReference type="ARBA" id="ARBA00023136"/>
    </source>
</evidence>
<feature type="region of interest" description="Disordered" evidence="6">
    <location>
        <begin position="872"/>
        <end position="896"/>
    </location>
</feature>
<proteinExistence type="inferred from homology"/>
<dbReference type="EMBL" id="CAJOBE010000503">
    <property type="protein sequence ID" value="CAF3651227.1"/>
    <property type="molecule type" value="Genomic_DNA"/>
</dbReference>
<evidence type="ECO:0000256" key="7">
    <source>
        <dbReference type="SAM" id="Phobius"/>
    </source>
</evidence>